<dbReference type="OrthoDB" id="5900765at2759"/>
<keyword evidence="2" id="KW-1185">Reference proteome</keyword>
<sequence length="76" mass="8806">MVRLLHEVLRQEIQCSSCPSNGQNALDDSSMREGQMEGLLASTRYIRRPFKVIKFFLENSKRPTNCRIEQSNGRCM</sequence>
<evidence type="ECO:0000313" key="1">
    <source>
        <dbReference type="EMBL" id="KIH56541.1"/>
    </source>
</evidence>
<accession>A0A0C2GHJ8</accession>
<proteinExistence type="predicted"/>
<dbReference type="Proteomes" id="UP000054047">
    <property type="component" value="Unassembled WGS sequence"/>
</dbReference>
<gene>
    <name evidence="1" type="ORF">ANCDUO_13277</name>
</gene>
<reference evidence="1 2" key="1">
    <citation type="submission" date="2013-12" db="EMBL/GenBank/DDBJ databases">
        <title>Draft genome of the parsitic nematode Ancylostoma duodenale.</title>
        <authorList>
            <person name="Mitreva M."/>
        </authorList>
    </citation>
    <scope>NUCLEOTIDE SEQUENCE [LARGE SCALE GENOMIC DNA]</scope>
    <source>
        <strain evidence="1 2">Zhejiang</strain>
    </source>
</reference>
<name>A0A0C2GHJ8_9BILA</name>
<dbReference type="EMBL" id="KN735586">
    <property type="protein sequence ID" value="KIH56541.1"/>
    <property type="molecule type" value="Genomic_DNA"/>
</dbReference>
<dbReference type="AlphaFoldDB" id="A0A0C2GHJ8"/>
<evidence type="ECO:0000313" key="2">
    <source>
        <dbReference type="Proteomes" id="UP000054047"/>
    </source>
</evidence>
<protein>
    <submittedName>
        <fullName evidence="1">Uncharacterized protein</fullName>
    </submittedName>
</protein>
<organism evidence="1 2">
    <name type="scientific">Ancylostoma duodenale</name>
    <dbReference type="NCBI Taxonomy" id="51022"/>
    <lineage>
        <taxon>Eukaryota</taxon>
        <taxon>Metazoa</taxon>
        <taxon>Ecdysozoa</taxon>
        <taxon>Nematoda</taxon>
        <taxon>Chromadorea</taxon>
        <taxon>Rhabditida</taxon>
        <taxon>Rhabditina</taxon>
        <taxon>Rhabditomorpha</taxon>
        <taxon>Strongyloidea</taxon>
        <taxon>Ancylostomatidae</taxon>
        <taxon>Ancylostomatinae</taxon>
        <taxon>Ancylostoma</taxon>
    </lineage>
</organism>